<evidence type="ECO:0000256" key="1">
    <source>
        <dbReference type="SAM" id="MobiDB-lite"/>
    </source>
</evidence>
<name>A0AA87Q3Y5_RHIRH</name>
<accession>A0AA87Q3Y5</accession>
<evidence type="ECO:0000313" key="4">
    <source>
        <dbReference type="Proteomes" id="UP000026941"/>
    </source>
</evidence>
<protein>
    <recommendedName>
        <fullName evidence="2">SpoVT-AbrB domain-containing protein</fullName>
    </recommendedName>
</protein>
<dbReference type="GO" id="GO:0003677">
    <property type="term" value="F:DNA binding"/>
    <property type="evidence" value="ECO:0007669"/>
    <property type="project" value="InterPro"/>
</dbReference>
<gene>
    <name evidence="3" type="ORF">RRH01S_02_05620</name>
</gene>
<comment type="caution">
    <text evidence="3">The sequence shown here is derived from an EMBL/GenBank/DDBJ whole genome shotgun (WGS) entry which is preliminary data.</text>
</comment>
<organism evidence="3 4">
    <name type="scientific">Rhizobium rhizogenes NBRC 13257</name>
    <dbReference type="NCBI Taxonomy" id="1220581"/>
    <lineage>
        <taxon>Bacteria</taxon>
        <taxon>Pseudomonadati</taxon>
        <taxon>Pseudomonadota</taxon>
        <taxon>Alphaproteobacteria</taxon>
        <taxon>Hyphomicrobiales</taxon>
        <taxon>Rhizobiaceae</taxon>
        <taxon>Rhizobium/Agrobacterium group</taxon>
        <taxon>Rhizobium</taxon>
    </lineage>
</organism>
<proteinExistence type="predicted"/>
<feature type="compositionally biased region" description="Polar residues" evidence="1">
    <location>
        <begin position="1"/>
        <end position="18"/>
    </location>
</feature>
<evidence type="ECO:0000259" key="2">
    <source>
        <dbReference type="SMART" id="SM00966"/>
    </source>
</evidence>
<dbReference type="Pfam" id="PF04014">
    <property type="entry name" value="MazE_antitoxin"/>
    <property type="match status" value="1"/>
</dbReference>
<dbReference type="InterPro" id="IPR037914">
    <property type="entry name" value="SpoVT-AbrB_sf"/>
</dbReference>
<dbReference type="Proteomes" id="UP000026941">
    <property type="component" value="Unassembled WGS sequence"/>
</dbReference>
<dbReference type="RefSeq" id="WP_131597814.1">
    <property type="nucleotide sequence ID" value="NZ_BAYX01000002.1"/>
</dbReference>
<dbReference type="EMBL" id="BAYX01000002">
    <property type="protein sequence ID" value="GAJ91894.1"/>
    <property type="molecule type" value="Genomic_DNA"/>
</dbReference>
<dbReference type="AlphaFoldDB" id="A0AA87Q3Y5"/>
<feature type="domain" description="SpoVT-AbrB" evidence="2">
    <location>
        <begin position="41"/>
        <end position="86"/>
    </location>
</feature>
<dbReference type="SUPFAM" id="SSF89447">
    <property type="entry name" value="AbrB/MazE/MraZ-like"/>
    <property type="match status" value="1"/>
</dbReference>
<dbReference type="SMART" id="SM00966">
    <property type="entry name" value="SpoVT_AbrB"/>
    <property type="match status" value="1"/>
</dbReference>
<dbReference type="InterPro" id="IPR007159">
    <property type="entry name" value="SpoVT-AbrB_dom"/>
</dbReference>
<reference evidence="3 4" key="1">
    <citation type="submission" date="2014-05" db="EMBL/GenBank/DDBJ databases">
        <title>Whole genome shotgun sequence of Rhizobium rhizogenes NBRC 13257.</title>
        <authorList>
            <person name="Katano-Makiyama Y."/>
            <person name="Hosoyama A."/>
            <person name="Hashimoto M."/>
            <person name="Hosoyama Y."/>
            <person name="Noguchi M."/>
            <person name="Tsuchikane K."/>
            <person name="Kimura A."/>
            <person name="Ohji S."/>
            <person name="Ichikawa N."/>
            <person name="Yamazoe A."/>
            <person name="Fujita N."/>
        </authorList>
    </citation>
    <scope>NUCLEOTIDE SEQUENCE [LARGE SCALE GENOMIC DNA]</scope>
    <source>
        <strain evidence="3 4">NBRC 13257</strain>
    </source>
</reference>
<evidence type="ECO:0000313" key="3">
    <source>
        <dbReference type="EMBL" id="GAJ91894.1"/>
    </source>
</evidence>
<sequence>MTKTKGATPHSTRATDIGTSPRLPARGQTAGGEYSTTSKLKKAGGSLVLTVPAAARDMLGLSEGQEMIVSVKGRQVIAEPVSMTAKPIKVRQPKYTLDELLEGYESDVPLSAEEKAWMDAPPIGNEVW</sequence>
<dbReference type="Gene3D" id="2.10.260.10">
    <property type="match status" value="1"/>
</dbReference>
<feature type="region of interest" description="Disordered" evidence="1">
    <location>
        <begin position="1"/>
        <end position="37"/>
    </location>
</feature>